<keyword evidence="2" id="KW-1185">Reference proteome</keyword>
<evidence type="ECO:0000313" key="2">
    <source>
        <dbReference type="Proteomes" id="UP000224266"/>
    </source>
</evidence>
<dbReference type="KEGG" id="vg:60325436"/>
<accession>A0A222ZM67</accession>
<gene>
    <name evidence="1" type="primary">69</name>
    <name evidence="1" type="ORF">SEA_SIRPHILIP_69</name>
</gene>
<reference evidence="2" key="1">
    <citation type="submission" date="2017-06" db="EMBL/GenBank/DDBJ databases">
        <authorList>
            <person name="Kim H.J."/>
            <person name="Triplett B.A."/>
        </authorList>
    </citation>
    <scope>NUCLEOTIDE SEQUENCE [LARGE SCALE GENOMIC DNA]</scope>
</reference>
<organism evidence="1 2">
    <name type="scientific">Mycobacterium phage SirPhilip</name>
    <dbReference type="NCBI Taxonomy" id="2015824"/>
    <lineage>
        <taxon>Viruses</taxon>
        <taxon>Duplodnaviria</taxon>
        <taxon>Heunggongvirae</taxon>
        <taxon>Uroviricota</taxon>
        <taxon>Caudoviricetes</taxon>
        <taxon>Weiservirinae</taxon>
        <taxon>Anayavirus</taxon>
        <taxon>Anayavirus sirphilip</taxon>
    </lineage>
</organism>
<evidence type="ECO:0000313" key="1">
    <source>
        <dbReference type="EMBL" id="ASR85271.1"/>
    </source>
</evidence>
<dbReference type="Proteomes" id="UP000224266">
    <property type="component" value="Segment"/>
</dbReference>
<proteinExistence type="predicted"/>
<sequence>MCGAPANSTDLFSKACGSARVARVRTASKNRIVLASAQVKYPFRVVSTDSTDIYRLSSRVEIPTVSPGRLSPSALCGADIRESVLSVLVSPVANAAGRRAP</sequence>
<protein>
    <submittedName>
        <fullName evidence="1">Uncharacterized protein</fullName>
    </submittedName>
</protein>
<dbReference type="GeneID" id="60325436"/>
<dbReference type="EMBL" id="MF324911">
    <property type="protein sequence ID" value="ASR85271.1"/>
    <property type="molecule type" value="Genomic_DNA"/>
</dbReference>
<name>A0A222ZM67_9CAUD</name>
<dbReference type="RefSeq" id="YP_009953953.1">
    <property type="nucleotide sequence ID" value="NC_051627.1"/>
</dbReference>